<name>A0ABP8BJG8_9SPHI</name>
<dbReference type="CDD" id="cd20702">
    <property type="entry name" value="PoNe"/>
    <property type="match status" value="1"/>
</dbReference>
<dbReference type="Pfam" id="PF14107">
    <property type="entry name" value="DUF4280"/>
    <property type="match status" value="1"/>
</dbReference>
<comment type="caution">
    <text evidence="2">The sequence shown here is derived from an EMBL/GenBank/DDBJ whole genome shotgun (WGS) entry which is preliminary data.</text>
</comment>
<dbReference type="RefSeq" id="WP_344852375.1">
    <property type="nucleotide sequence ID" value="NZ_BAABBY010000007.1"/>
</dbReference>
<protein>
    <recommendedName>
        <fullName evidence="4">DUF4280 domain-containing protein</fullName>
    </recommendedName>
</protein>
<evidence type="ECO:0000313" key="2">
    <source>
        <dbReference type="EMBL" id="GAA4207977.1"/>
    </source>
</evidence>
<organism evidence="2 3">
    <name type="scientific">Pedobacter jeongneungensis</name>
    <dbReference type="NCBI Taxonomy" id="947309"/>
    <lineage>
        <taxon>Bacteria</taxon>
        <taxon>Pseudomonadati</taxon>
        <taxon>Bacteroidota</taxon>
        <taxon>Sphingobacteriia</taxon>
        <taxon>Sphingobacteriales</taxon>
        <taxon>Sphingobacteriaceae</taxon>
        <taxon>Pedobacter</taxon>
    </lineage>
</organism>
<dbReference type="PANTHER" id="PTHR21525:SF9">
    <property type="entry name" value="CHANNEL_COLICIN DOMAIN-CONTAINING PROTEIN"/>
    <property type="match status" value="1"/>
</dbReference>
<dbReference type="EMBL" id="BAABBY010000007">
    <property type="protein sequence ID" value="GAA4207977.1"/>
    <property type="molecule type" value="Genomic_DNA"/>
</dbReference>
<keyword evidence="3" id="KW-1185">Reference proteome</keyword>
<dbReference type="InterPro" id="IPR025460">
    <property type="entry name" value="DUF4280"/>
</dbReference>
<accession>A0ABP8BJG8</accession>
<feature type="region of interest" description="Disordered" evidence="1">
    <location>
        <begin position="209"/>
        <end position="232"/>
    </location>
</feature>
<sequence length="439" mass="46078">MSKKYIPDNSCLMCDKGSAPCRLKVTHHNNAKIYGEFLASEMDMIPGENILPMGTCSVTGSTCAPDPIYWDKTNKGVKVNGYKLLFEDANLLCKKGGRISVTFNVPQGCGADVLSLGIGAQNGYNYLKENFAERSSLLKATDKEFLKGKTIDEIAQSKGDFKRLYGEENIKQDLKAKGYQLNAKEMGTGQNGLDIGAKDAKGTTDIVADGKFSSRGKKPRMETTKKTGKQLSKRWLSDGEIEGNSRVQQSLPPEDANRVLDKISKNDPSLKRLAGAVEPNGKVTYYNVDDMGKVGTVVELAPANVMKGTSKAANAINSISNSIQGTKAISAANKFLVSNAGTISKVGKVVGRGAIVIGIAMEGYNVYTAYQEEGHFGEKTKEATGGAIGALGGAVAGAELGAMIGVVGGPVGVVIGGVVGGIIGGIAGSSLGKAIGDWF</sequence>
<evidence type="ECO:0000256" key="1">
    <source>
        <dbReference type="SAM" id="MobiDB-lite"/>
    </source>
</evidence>
<dbReference type="PANTHER" id="PTHR21525">
    <property type="entry name" value="MOTILE SPERM PROTEIN"/>
    <property type="match status" value="1"/>
</dbReference>
<gene>
    <name evidence="2" type="ORF">GCM10022289_31210</name>
</gene>
<evidence type="ECO:0008006" key="4">
    <source>
        <dbReference type="Google" id="ProtNLM"/>
    </source>
</evidence>
<evidence type="ECO:0000313" key="3">
    <source>
        <dbReference type="Proteomes" id="UP001501772"/>
    </source>
</evidence>
<dbReference type="Proteomes" id="UP001501772">
    <property type="component" value="Unassembled WGS sequence"/>
</dbReference>
<proteinExistence type="predicted"/>
<reference evidence="3" key="1">
    <citation type="journal article" date="2019" name="Int. J. Syst. Evol. Microbiol.">
        <title>The Global Catalogue of Microorganisms (GCM) 10K type strain sequencing project: providing services to taxonomists for standard genome sequencing and annotation.</title>
        <authorList>
            <consortium name="The Broad Institute Genomics Platform"/>
            <consortium name="The Broad Institute Genome Sequencing Center for Infectious Disease"/>
            <person name="Wu L."/>
            <person name="Ma J."/>
        </authorList>
    </citation>
    <scope>NUCLEOTIDE SEQUENCE [LARGE SCALE GENOMIC DNA]</scope>
    <source>
        <strain evidence="3">JCM 17626</strain>
    </source>
</reference>